<organism evidence="1 2">
    <name type="scientific">Roseburia inulinivorans</name>
    <dbReference type="NCBI Taxonomy" id="360807"/>
    <lineage>
        <taxon>Bacteria</taxon>
        <taxon>Bacillati</taxon>
        <taxon>Bacillota</taxon>
        <taxon>Clostridia</taxon>
        <taxon>Lachnospirales</taxon>
        <taxon>Lachnospiraceae</taxon>
        <taxon>Roseburia</taxon>
    </lineage>
</organism>
<evidence type="ECO:0000313" key="2">
    <source>
        <dbReference type="Proteomes" id="UP000283701"/>
    </source>
</evidence>
<comment type="caution">
    <text evidence="1">The sequence shown here is derived from an EMBL/GenBank/DDBJ whole genome shotgun (WGS) entry which is preliminary data.</text>
</comment>
<proteinExistence type="predicted"/>
<dbReference type="AlphaFoldDB" id="A0A414QH62"/>
<sequence>MRKKFKSEDSIEREKILEKFEAVCAMFALDLIGVKVFRYSDETAEAVASGEKLLKESGTIYESFVDMMSPEDAKRYLDFLENGSREGLTGADLAGVEKADALLVSRKVEYEDVWDLRNAGDVLESGSKGGLDTIIKNGKVSIDDIKTNPSAFSGKSAEEIADVLRNSGYDVTIKNSTRSRSGAQIIQINNSGGGKNISQVQVSLGRGRHGSNPYVKISTTDQGIIKIVDGIEGTYKTDGKETATIIFSGGN</sequence>
<gene>
    <name evidence="1" type="ORF">DW654_17125</name>
</gene>
<evidence type="ECO:0000313" key="1">
    <source>
        <dbReference type="EMBL" id="RHF80121.1"/>
    </source>
</evidence>
<name>A0A414QH62_9FIRM</name>
<protein>
    <submittedName>
        <fullName evidence="1">Uncharacterized protein</fullName>
    </submittedName>
</protein>
<dbReference type="Proteomes" id="UP000283701">
    <property type="component" value="Unassembled WGS sequence"/>
</dbReference>
<accession>A0A414QH62</accession>
<reference evidence="1 2" key="1">
    <citation type="submission" date="2018-08" db="EMBL/GenBank/DDBJ databases">
        <title>A genome reference for cultivated species of the human gut microbiota.</title>
        <authorList>
            <person name="Zou Y."/>
            <person name="Xue W."/>
            <person name="Luo G."/>
        </authorList>
    </citation>
    <scope>NUCLEOTIDE SEQUENCE [LARGE SCALE GENOMIC DNA]</scope>
    <source>
        <strain evidence="1 2">AM23-23AC</strain>
    </source>
</reference>
<dbReference type="EMBL" id="QRHP01000041">
    <property type="protein sequence ID" value="RHF80121.1"/>
    <property type="molecule type" value="Genomic_DNA"/>
</dbReference>
<dbReference type="RefSeq" id="WP_118204147.1">
    <property type="nucleotide sequence ID" value="NZ_QRHP01000041.1"/>
</dbReference>